<dbReference type="Proteomes" id="UP000735302">
    <property type="component" value="Unassembled WGS sequence"/>
</dbReference>
<reference evidence="1 2" key="1">
    <citation type="journal article" date="2021" name="Elife">
        <title>Chloroplast acquisition without the gene transfer in kleptoplastic sea slugs, Plakobranchus ocellatus.</title>
        <authorList>
            <person name="Maeda T."/>
            <person name="Takahashi S."/>
            <person name="Yoshida T."/>
            <person name="Shimamura S."/>
            <person name="Takaki Y."/>
            <person name="Nagai Y."/>
            <person name="Toyoda A."/>
            <person name="Suzuki Y."/>
            <person name="Arimoto A."/>
            <person name="Ishii H."/>
            <person name="Satoh N."/>
            <person name="Nishiyama T."/>
            <person name="Hasebe M."/>
            <person name="Maruyama T."/>
            <person name="Minagawa J."/>
            <person name="Obokata J."/>
            <person name="Shigenobu S."/>
        </authorList>
    </citation>
    <scope>NUCLEOTIDE SEQUENCE [LARGE SCALE GENOMIC DNA]</scope>
</reference>
<proteinExistence type="predicted"/>
<evidence type="ECO:0000313" key="1">
    <source>
        <dbReference type="EMBL" id="GFO38275.1"/>
    </source>
</evidence>
<accession>A0AAV4D2E6</accession>
<dbReference type="AlphaFoldDB" id="A0AAV4D2E6"/>
<keyword evidence="2" id="KW-1185">Reference proteome</keyword>
<gene>
    <name evidence="1" type="ORF">PoB_006478000</name>
</gene>
<dbReference type="EMBL" id="BLXT01007309">
    <property type="protein sequence ID" value="GFO38275.1"/>
    <property type="molecule type" value="Genomic_DNA"/>
</dbReference>
<comment type="caution">
    <text evidence="1">The sequence shown here is derived from an EMBL/GenBank/DDBJ whole genome shotgun (WGS) entry which is preliminary data.</text>
</comment>
<evidence type="ECO:0000313" key="2">
    <source>
        <dbReference type="Proteomes" id="UP000735302"/>
    </source>
</evidence>
<name>A0AAV4D2E6_9GAST</name>
<sequence length="87" mass="9988">MVKIYLQPLQRKPFQLASDMLDRLPRNRPVYHYAVARNEDPASSSSPGQAVKPLRNLEEFERGPILSSYNTVSPIMYSNWAPVSLKR</sequence>
<protein>
    <submittedName>
        <fullName evidence="1">Uncharacterized protein</fullName>
    </submittedName>
</protein>
<organism evidence="1 2">
    <name type="scientific">Plakobranchus ocellatus</name>
    <dbReference type="NCBI Taxonomy" id="259542"/>
    <lineage>
        <taxon>Eukaryota</taxon>
        <taxon>Metazoa</taxon>
        <taxon>Spiralia</taxon>
        <taxon>Lophotrochozoa</taxon>
        <taxon>Mollusca</taxon>
        <taxon>Gastropoda</taxon>
        <taxon>Heterobranchia</taxon>
        <taxon>Euthyneura</taxon>
        <taxon>Panpulmonata</taxon>
        <taxon>Sacoglossa</taxon>
        <taxon>Placobranchoidea</taxon>
        <taxon>Plakobranchidae</taxon>
        <taxon>Plakobranchus</taxon>
    </lineage>
</organism>